<accession>A0A255G006</accession>
<name>A0A255G006_9ACTN</name>
<evidence type="ECO:0000313" key="3">
    <source>
        <dbReference type="Proteomes" id="UP000215896"/>
    </source>
</evidence>
<feature type="region of interest" description="Disordered" evidence="1">
    <location>
        <begin position="78"/>
        <end position="97"/>
    </location>
</feature>
<dbReference type="Proteomes" id="UP000215896">
    <property type="component" value="Unassembled WGS sequence"/>
</dbReference>
<dbReference type="RefSeq" id="WP_094407060.1">
    <property type="nucleotide sequence ID" value="NZ_NMVO01000018.1"/>
</dbReference>
<dbReference type="EMBL" id="NMVO01000018">
    <property type="protein sequence ID" value="OYO08822.1"/>
    <property type="molecule type" value="Genomic_DNA"/>
</dbReference>
<organism evidence="2 3">
    <name type="scientific">Enemella evansiae</name>
    <dbReference type="NCBI Taxonomy" id="2016499"/>
    <lineage>
        <taxon>Bacteria</taxon>
        <taxon>Bacillati</taxon>
        <taxon>Actinomycetota</taxon>
        <taxon>Actinomycetes</taxon>
        <taxon>Propionibacteriales</taxon>
        <taxon>Propionibacteriaceae</taxon>
        <taxon>Enemella</taxon>
    </lineage>
</organism>
<evidence type="ECO:0000256" key="1">
    <source>
        <dbReference type="SAM" id="MobiDB-lite"/>
    </source>
</evidence>
<protein>
    <submittedName>
        <fullName evidence="2">Plasmid replication, integration and excision activator</fullName>
    </submittedName>
</protein>
<evidence type="ECO:0000313" key="2">
    <source>
        <dbReference type="EMBL" id="OYO08822.1"/>
    </source>
</evidence>
<proteinExistence type="predicted"/>
<sequence length="148" mass="16202">MAMQRRFEVGMDAVFPAGAWLAGPVEPVTDFNVQVGQGQPRPQKVDEDTGLLLWQVPVMDADPEAGKRDKLVNVKLLAPHQPVPPENKSGTPFTPVRFEGLTATPWIDDSTQRVEGGQLRGRARIAWSFRATGFTEVKAPGRSQQQAA</sequence>
<reference evidence="2 3" key="1">
    <citation type="submission" date="2017-07" db="EMBL/GenBank/DDBJ databases">
        <title>Draft whole genome sequences of clinical Proprionibacteriaceae strains.</title>
        <authorList>
            <person name="Bernier A.-M."/>
            <person name="Bernard K."/>
            <person name="Domingo M.-C."/>
        </authorList>
    </citation>
    <scope>NUCLEOTIDE SEQUENCE [LARGE SCALE GENOMIC DNA]</scope>
    <source>
        <strain evidence="2 3">NML 030167</strain>
    </source>
</reference>
<dbReference type="OrthoDB" id="4299905at2"/>
<gene>
    <name evidence="2" type="ORF">CGZ94_20210</name>
</gene>
<dbReference type="AlphaFoldDB" id="A0A255G006"/>
<comment type="caution">
    <text evidence="2">The sequence shown here is derived from an EMBL/GenBank/DDBJ whole genome shotgun (WGS) entry which is preliminary data.</text>
</comment>
<keyword evidence="3" id="KW-1185">Reference proteome</keyword>